<dbReference type="EMBL" id="JAFJMO010000001">
    <property type="protein sequence ID" value="KAJ8289081.1"/>
    <property type="molecule type" value="Genomic_DNA"/>
</dbReference>
<proteinExistence type="predicted"/>
<evidence type="ECO:0000313" key="3">
    <source>
        <dbReference type="EMBL" id="KAJ8289081.1"/>
    </source>
</evidence>
<name>A0A9Q1I9Q7_CONCO</name>
<keyword evidence="1" id="KW-0472">Membrane</keyword>
<dbReference type="AlphaFoldDB" id="A0A9Q1I9Q7"/>
<accession>A0A9Q1I9Q7</accession>
<protein>
    <submittedName>
        <fullName evidence="3">Uncharacterized protein</fullName>
    </submittedName>
</protein>
<feature type="chain" id="PRO_5040230997" evidence="2">
    <location>
        <begin position="25"/>
        <end position="84"/>
    </location>
</feature>
<evidence type="ECO:0000256" key="1">
    <source>
        <dbReference type="SAM" id="Phobius"/>
    </source>
</evidence>
<feature type="signal peptide" evidence="2">
    <location>
        <begin position="1"/>
        <end position="24"/>
    </location>
</feature>
<keyword evidence="1" id="KW-1133">Transmembrane helix</keyword>
<keyword evidence="4" id="KW-1185">Reference proteome</keyword>
<evidence type="ECO:0000256" key="2">
    <source>
        <dbReference type="SAM" id="SignalP"/>
    </source>
</evidence>
<reference evidence="3" key="1">
    <citation type="journal article" date="2023" name="Science">
        <title>Genome structures resolve the early diversification of teleost fishes.</title>
        <authorList>
            <person name="Parey E."/>
            <person name="Louis A."/>
            <person name="Montfort J."/>
            <person name="Bouchez O."/>
            <person name="Roques C."/>
            <person name="Iampietro C."/>
            <person name="Lluch J."/>
            <person name="Castinel A."/>
            <person name="Donnadieu C."/>
            <person name="Desvignes T."/>
            <person name="Floi Bucao C."/>
            <person name="Jouanno E."/>
            <person name="Wen M."/>
            <person name="Mejri S."/>
            <person name="Dirks R."/>
            <person name="Jansen H."/>
            <person name="Henkel C."/>
            <person name="Chen W.J."/>
            <person name="Zahm M."/>
            <person name="Cabau C."/>
            <person name="Klopp C."/>
            <person name="Thompson A.W."/>
            <person name="Robinson-Rechavi M."/>
            <person name="Braasch I."/>
            <person name="Lecointre G."/>
            <person name="Bobe J."/>
            <person name="Postlethwait J.H."/>
            <person name="Berthelot C."/>
            <person name="Roest Crollius H."/>
            <person name="Guiguen Y."/>
        </authorList>
    </citation>
    <scope>NUCLEOTIDE SEQUENCE</scope>
    <source>
        <strain evidence="3">Concon-B</strain>
    </source>
</reference>
<keyword evidence="2" id="KW-0732">Signal</keyword>
<comment type="caution">
    <text evidence="3">The sequence shown here is derived from an EMBL/GenBank/DDBJ whole genome shotgun (WGS) entry which is preliminary data.</text>
</comment>
<feature type="transmembrane region" description="Helical" evidence="1">
    <location>
        <begin position="50"/>
        <end position="79"/>
    </location>
</feature>
<evidence type="ECO:0000313" key="4">
    <source>
        <dbReference type="Proteomes" id="UP001152803"/>
    </source>
</evidence>
<dbReference type="Proteomes" id="UP001152803">
    <property type="component" value="Unassembled WGS sequence"/>
</dbReference>
<sequence>MSVCTCVCLLNSTVLHWLIHNIQCMCFDCQLMLCVYTANAFRLPKKQLCLFLLIQAIICSICWVFMKSILFVFLLLVYLDLHQI</sequence>
<gene>
    <name evidence="3" type="ORF">COCON_G00017400</name>
</gene>
<keyword evidence="1" id="KW-0812">Transmembrane</keyword>
<organism evidence="3 4">
    <name type="scientific">Conger conger</name>
    <name type="common">Conger eel</name>
    <name type="synonym">Muraena conger</name>
    <dbReference type="NCBI Taxonomy" id="82655"/>
    <lineage>
        <taxon>Eukaryota</taxon>
        <taxon>Metazoa</taxon>
        <taxon>Chordata</taxon>
        <taxon>Craniata</taxon>
        <taxon>Vertebrata</taxon>
        <taxon>Euteleostomi</taxon>
        <taxon>Actinopterygii</taxon>
        <taxon>Neopterygii</taxon>
        <taxon>Teleostei</taxon>
        <taxon>Anguilliformes</taxon>
        <taxon>Congridae</taxon>
        <taxon>Conger</taxon>
    </lineage>
</organism>